<dbReference type="RefSeq" id="WP_024624375.1">
    <property type="nucleotide sequence ID" value="NZ_AYGX02000053.1"/>
</dbReference>
<protein>
    <submittedName>
        <fullName evidence="1">Uncharacterized protein</fullName>
    </submittedName>
</protein>
<dbReference type="Proteomes" id="UP000050920">
    <property type="component" value="Unassembled WGS sequence"/>
</dbReference>
<reference evidence="1 2" key="1">
    <citation type="journal article" date="2015" name="Genome Announc.">
        <title>Expanding the biotechnology potential of lactobacilli through comparative genomics of 213 strains and associated genera.</title>
        <authorList>
            <person name="Sun Z."/>
            <person name="Harris H.M."/>
            <person name="McCann A."/>
            <person name="Guo C."/>
            <person name="Argimon S."/>
            <person name="Zhang W."/>
            <person name="Yang X."/>
            <person name="Jeffery I.B."/>
            <person name="Cooney J.C."/>
            <person name="Kagawa T.F."/>
            <person name="Liu W."/>
            <person name="Song Y."/>
            <person name="Salvetti E."/>
            <person name="Wrobel A."/>
            <person name="Rasinkangas P."/>
            <person name="Parkhill J."/>
            <person name="Rea M.C."/>
            <person name="O'Sullivan O."/>
            <person name="Ritari J."/>
            <person name="Douillard F.P."/>
            <person name="Paul Ross R."/>
            <person name="Yang R."/>
            <person name="Briner A.E."/>
            <person name="Felis G.E."/>
            <person name="de Vos W.M."/>
            <person name="Barrangou R."/>
            <person name="Klaenhammer T.R."/>
            <person name="Caufield P.W."/>
            <person name="Cui Y."/>
            <person name="Zhang H."/>
            <person name="O'Toole P.W."/>
        </authorList>
    </citation>
    <scope>NUCLEOTIDE SEQUENCE [LARGE SCALE GENOMIC DNA]</scope>
    <source>
        <strain evidence="1 2">DSM 21115</strain>
    </source>
</reference>
<sequence>MTATATVVALLKNNSDQLTNIAATNIHAYSISTADWTDDAPLVLVTEISRSVSLYGNDNVGRELEEIQIQLYYPANYTGDMDTIEKALITVLRANKYYCSSNAGHVMTPDTKNILNTLKFKHTK</sequence>
<dbReference type="Pfam" id="PF05657">
    <property type="entry name" value="DUF806"/>
    <property type="match status" value="1"/>
</dbReference>
<dbReference type="InterPro" id="IPR008524">
    <property type="entry name" value="DUF806"/>
</dbReference>
<accession>A0A0R2NQT4</accession>
<comment type="caution">
    <text evidence="1">The sequence shown here is derived from an EMBL/GenBank/DDBJ whole genome shotgun (WGS) entry which is preliminary data.</text>
</comment>
<evidence type="ECO:0000313" key="1">
    <source>
        <dbReference type="EMBL" id="KRO28088.1"/>
    </source>
</evidence>
<dbReference type="EMBL" id="AYGX02000053">
    <property type="protein sequence ID" value="KRO28088.1"/>
    <property type="molecule type" value="Genomic_DNA"/>
</dbReference>
<organism evidence="1 2">
    <name type="scientific">Lactiplantibacillus fabifermentans DSM 21115</name>
    <dbReference type="NCBI Taxonomy" id="1413187"/>
    <lineage>
        <taxon>Bacteria</taxon>
        <taxon>Bacillati</taxon>
        <taxon>Bacillota</taxon>
        <taxon>Bacilli</taxon>
        <taxon>Lactobacillales</taxon>
        <taxon>Lactobacillaceae</taxon>
        <taxon>Lactiplantibacillus</taxon>
    </lineage>
</organism>
<keyword evidence="2" id="KW-1185">Reference proteome</keyword>
<name>A0A0R2NQT4_9LACO</name>
<evidence type="ECO:0000313" key="2">
    <source>
        <dbReference type="Proteomes" id="UP000050920"/>
    </source>
</evidence>
<proteinExistence type="predicted"/>
<gene>
    <name evidence="1" type="ORF">DY78_GL002670</name>
</gene>
<dbReference type="AlphaFoldDB" id="A0A0R2NQT4"/>